<reference evidence="1" key="1">
    <citation type="submission" date="2020-05" db="EMBL/GenBank/DDBJ databases">
        <authorList>
            <person name="Chiriac C."/>
            <person name="Salcher M."/>
            <person name="Ghai R."/>
            <person name="Kavagutti S V."/>
        </authorList>
    </citation>
    <scope>NUCLEOTIDE SEQUENCE</scope>
</reference>
<evidence type="ECO:0000313" key="1">
    <source>
        <dbReference type="EMBL" id="CAB4576937.1"/>
    </source>
</evidence>
<sequence length="498" mass="54724">MCGGCIQSGLSVADSVGLEPSTTKALSIATAAVMLFSLSSPLVPTSSSVRAGAVCAKANQKVVKSDKTFVCKKSGKKFVWKVQIKKLITPPDETVVPVVPPKKVEYQNPSQPSDNIQSCQIREVKPRNARAGPDGAPILLPSGFPRVTPATQHLGTVTWALIPIDFPDLSGDLNFESRVDGQMKSVTDWFDTVSEGKLKVNWRVDSKWVRLPKPTTEYVIPFSVNLRDSENGIKLWRDAMAAADPGFDFTNIQQVIFVLPKGQTFMKETSQGFPWDKAVIDLKTNEGSVAGFAVTGSDFDWPGRQYWPHWAHEFGHSISLAHIGSSRGDNPPFNPFDLMGGQEGPSRELNGWMRFLAGWLVDEKIYCKAATNLTDLKLTLAPLSDQKSGLKLAIIPVSQTKAVLVESRRFTKFSCGPKDRNGVLVYTYDARLSHGEDFLVPIRPTGRPVVNINTPESPCWTQPFADPLLYEGDSVTVEGMTIKVLQSGDYDQIQVQRP</sequence>
<gene>
    <name evidence="1" type="ORF">UFOPK1726_00631</name>
</gene>
<name>A0A6J6ELF1_9ZZZZ</name>
<dbReference type="AlphaFoldDB" id="A0A6J6ELF1"/>
<organism evidence="1">
    <name type="scientific">freshwater metagenome</name>
    <dbReference type="NCBI Taxonomy" id="449393"/>
    <lineage>
        <taxon>unclassified sequences</taxon>
        <taxon>metagenomes</taxon>
        <taxon>ecological metagenomes</taxon>
    </lineage>
</organism>
<dbReference type="EMBL" id="CAEZTT010000062">
    <property type="protein sequence ID" value="CAB4576937.1"/>
    <property type="molecule type" value="Genomic_DNA"/>
</dbReference>
<accession>A0A6J6ELF1</accession>
<proteinExistence type="predicted"/>
<protein>
    <submittedName>
        <fullName evidence="1">Unannotated protein</fullName>
    </submittedName>
</protein>